<keyword evidence="3" id="KW-1185">Reference proteome</keyword>
<dbReference type="PANTHER" id="PTHR45913">
    <property type="entry name" value="EPM2A-INTERACTING PROTEIN 1"/>
    <property type="match status" value="1"/>
</dbReference>
<dbReference type="AlphaFoldDB" id="H3AZ56"/>
<dbReference type="InParanoid" id="H3AZ56"/>
<reference evidence="3" key="1">
    <citation type="submission" date="2011-08" db="EMBL/GenBank/DDBJ databases">
        <title>The draft genome of Latimeria chalumnae.</title>
        <authorList>
            <person name="Di Palma F."/>
            <person name="Alfoldi J."/>
            <person name="Johnson J."/>
            <person name="Berlin A."/>
            <person name="Gnerre S."/>
            <person name="Jaffe D."/>
            <person name="MacCallum I."/>
            <person name="Young S."/>
            <person name="Walker B.J."/>
            <person name="Lander E."/>
            <person name="Lindblad-Toh K."/>
        </authorList>
    </citation>
    <scope>NUCLEOTIDE SEQUENCE [LARGE SCALE GENOMIC DNA]</scope>
    <source>
        <strain evidence="3">Wild caught</strain>
    </source>
</reference>
<dbReference type="EMBL" id="AFYH01115184">
    <property type="status" value="NOT_ANNOTATED_CDS"/>
    <property type="molecule type" value="Genomic_DNA"/>
</dbReference>
<evidence type="ECO:0000313" key="2">
    <source>
        <dbReference type="Ensembl" id="ENSLACP00000014927.1"/>
    </source>
</evidence>
<dbReference type="Pfam" id="PF05699">
    <property type="entry name" value="Dimer_Tnp_hAT"/>
    <property type="match status" value="1"/>
</dbReference>
<dbReference type="Proteomes" id="UP000008672">
    <property type="component" value="Unassembled WGS sequence"/>
</dbReference>
<dbReference type="STRING" id="7897.ENSLACP00000014927"/>
<reference evidence="2" key="2">
    <citation type="submission" date="2025-08" db="UniProtKB">
        <authorList>
            <consortium name="Ensembl"/>
        </authorList>
    </citation>
    <scope>IDENTIFICATION</scope>
</reference>
<dbReference type="OMA" id="CIMHEEA"/>
<evidence type="ECO:0000259" key="1">
    <source>
        <dbReference type="Pfam" id="PF05699"/>
    </source>
</evidence>
<dbReference type="SUPFAM" id="SSF53098">
    <property type="entry name" value="Ribonuclease H-like"/>
    <property type="match status" value="1"/>
</dbReference>
<dbReference type="PANTHER" id="PTHR45913:SF20">
    <property type="entry name" value="GENERAL TRANSCRIPTION FACTOR II-I REPEAT DOMAIN-CONTAINING PROTEIN 2"/>
    <property type="match status" value="1"/>
</dbReference>
<feature type="domain" description="HAT C-terminal dimerisation" evidence="1">
    <location>
        <begin position="389"/>
        <end position="458"/>
    </location>
</feature>
<dbReference type="GeneTree" id="ENSGT00950000182812"/>
<dbReference type="eggNOG" id="ENOG502RAYT">
    <property type="taxonomic scope" value="Eukaryota"/>
</dbReference>
<dbReference type="InterPro" id="IPR008906">
    <property type="entry name" value="HATC_C_dom"/>
</dbReference>
<accession>H3AZ56</accession>
<protein>
    <recommendedName>
        <fullName evidence="1">HAT C-terminal dimerisation domain-containing protein</fullName>
    </recommendedName>
</protein>
<name>H3AZ56_LATCH</name>
<dbReference type="HOGENOM" id="CLU_021316_5_1_1"/>
<dbReference type="Ensembl" id="ENSLACT00000015031.1">
    <property type="protein sequence ID" value="ENSLACP00000014927.1"/>
    <property type="gene ID" value="ENSLACG00000013136.1"/>
</dbReference>
<sequence>LLKNASTSQTQSITTLYIISLVIAKAKKNLSEGEFVKHCTIQMTQMFGNKKLAMNFKNVYLSHETVTKHVSDLFESTEEIIIVGGVFSLALDKNTDINDKLLIFVHVISNRFEVCEELLRIVSLHRTTKGVDIFTALKEMMDGYGSFGKLSCVVTDGALAMCGHSDGFIDLYKRSGVDFVSFHCIIHQESLCRKILVLKEVMDTVVKITNLIRSNSRSLSHRTFVTFLEEVDAEYGDLLFHTKVHWMSRGKCLEYFFSLRKRNRNTLQNTLLPTRASLKMLIFLCDLTFLMDISQHMIWLNVQLQGREKKLFPNSSLLCKVFRAILKEVFTKKVSFKKYNKHIQLLIGKFKDQFMNFYEHFFNNPLYSAGVEYKPAVLQLELCELQADDFLKYNSNVRGIDFWTLLSKGKFPNLWKWTLKMCSMFGSMYICENMISTMKLMKSKKRNRLTDDNLQHLL</sequence>
<dbReference type="InterPro" id="IPR012337">
    <property type="entry name" value="RNaseH-like_sf"/>
</dbReference>
<proteinExistence type="predicted"/>
<evidence type="ECO:0000313" key="3">
    <source>
        <dbReference type="Proteomes" id="UP000008672"/>
    </source>
</evidence>
<dbReference type="GO" id="GO:0046983">
    <property type="term" value="F:protein dimerization activity"/>
    <property type="evidence" value="ECO:0007669"/>
    <property type="project" value="InterPro"/>
</dbReference>
<organism evidence="2 3">
    <name type="scientific">Latimeria chalumnae</name>
    <name type="common">Coelacanth</name>
    <dbReference type="NCBI Taxonomy" id="7897"/>
    <lineage>
        <taxon>Eukaryota</taxon>
        <taxon>Metazoa</taxon>
        <taxon>Chordata</taxon>
        <taxon>Craniata</taxon>
        <taxon>Vertebrata</taxon>
        <taxon>Euteleostomi</taxon>
        <taxon>Coelacanthiformes</taxon>
        <taxon>Coelacanthidae</taxon>
        <taxon>Latimeria</taxon>
    </lineage>
</organism>
<reference evidence="2" key="3">
    <citation type="submission" date="2025-09" db="UniProtKB">
        <authorList>
            <consortium name="Ensembl"/>
        </authorList>
    </citation>
    <scope>IDENTIFICATION</scope>
</reference>